<comment type="caution">
    <text evidence="2">The sequence shown here is derived from an EMBL/GenBank/DDBJ whole genome shotgun (WGS) entry which is preliminary data.</text>
</comment>
<dbReference type="EMBL" id="JBFCZG010000001">
    <property type="protein sequence ID" value="KAL3426689.1"/>
    <property type="molecule type" value="Genomic_DNA"/>
</dbReference>
<keyword evidence="3" id="KW-1185">Reference proteome</keyword>
<name>A0ABR4PTJ2_9HELO</name>
<gene>
    <name evidence="2" type="ORF">PVAG01_00198</name>
</gene>
<dbReference type="Proteomes" id="UP001629113">
    <property type="component" value="Unassembled WGS sequence"/>
</dbReference>
<sequence>MNDVRTAVMEALEKLPDSVRSPEQYLDLYRTDKELLAAVESLYLTLLRALEAMLAWMEHKTSVHLVKAIVLQASYEKSTMEKIAAIKPTSDKVSAQIEFCFQSRVKEIWRHTTQLSEQVPSIIKQTEHTEEQLEEILNRLDAATGLKFMLSENKKMAEWRHQDELRREREREEDKKRYIEALQHQQATEQALLFMQQQISRSTTPVNVNVVQYIASPAPTYALAPPPPPVAPVPLITLSQIFTVLRPDLNAHTQDLDEVISHGCRLPPAESRRGTWLMRQPVFQSWFNSNESRIQLVEGQERDRPITSLSYFLAVLEEGLHDDGECAVLSYFCGLHTEADTDYYSNTPAFLMPADGNENESEAGTPISIMTSLLGQLVTKTQISFNTGGVNDMLLSYAAQHDLGALCALFRILITTCAPTTVFILIDSISWLETRGGRLVDDAQGMFAFFRDLVAELTPGSSAPSFYSSASYPQPRRSNVKILLTSARRCIEFQQYFDEDQCFSMPVAPAVSASGGKFVGEQFVAEMDAIRFTE</sequence>
<accession>A0ABR4PTJ2</accession>
<dbReference type="PANTHER" id="PTHR40619">
    <property type="entry name" value="FUNGAL STAND N-TERMINAL GOODBYE DOMAIN-CONTAINING PROTEIN"/>
    <property type="match status" value="1"/>
</dbReference>
<keyword evidence="1" id="KW-0175">Coiled coil</keyword>
<evidence type="ECO:0000313" key="3">
    <source>
        <dbReference type="Proteomes" id="UP001629113"/>
    </source>
</evidence>
<organism evidence="2 3">
    <name type="scientific">Phlyctema vagabunda</name>
    <dbReference type="NCBI Taxonomy" id="108571"/>
    <lineage>
        <taxon>Eukaryota</taxon>
        <taxon>Fungi</taxon>
        <taxon>Dikarya</taxon>
        <taxon>Ascomycota</taxon>
        <taxon>Pezizomycotina</taxon>
        <taxon>Leotiomycetes</taxon>
        <taxon>Helotiales</taxon>
        <taxon>Dermateaceae</taxon>
        <taxon>Phlyctema</taxon>
    </lineage>
</organism>
<evidence type="ECO:0000313" key="2">
    <source>
        <dbReference type="EMBL" id="KAL3426689.1"/>
    </source>
</evidence>
<reference evidence="2 3" key="1">
    <citation type="submission" date="2024-06" db="EMBL/GenBank/DDBJ databases">
        <title>Complete genome of Phlyctema vagabunda strain 19-DSS-EL-015.</title>
        <authorList>
            <person name="Fiorenzani C."/>
        </authorList>
    </citation>
    <scope>NUCLEOTIDE SEQUENCE [LARGE SCALE GENOMIC DNA]</scope>
    <source>
        <strain evidence="2 3">19-DSS-EL-015</strain>
    </source>
</reference>
<evidence type="ECO:0000256" key="1">
    <source>
        <dbReference type="SAM" id="Coils"/>
    </source>
</evidence>
<proteinExistence type="predicted"/>
<dbReference type="PANTHER" id="PTHR40619:SF3">
    <property type="entry name" value="FUNGAL STAND N-TERMINAL GOODBYE DOMAIN-CONTAINING PROTEIN"/>
    <property type="match status" value="1"/>
</dbReference>
<feature type="coiled-coil region" evidence="1">
    <location>
        <begin position="123"/>
        <end position="182"/>
    </location>
</feature>
<protein>
    <submittedName>
        <fullName evidence="2">Uncharacterized protein</fullName>
    </submittedName>
</protein>